<dbReference type="EMBL" id="JAUHJR010000008">
    <property type="protein sequence ID" value="MDN4162952.1"/>
    <property type="molecule type" value="Genomic_DNA"/>
</dbReference>
<proteinExistence type="predicted"/>
<sequence>MEVTDYVPGTNHLLDAMMDGEAVKIVQGMYGRTPIIANTDEEAADRYVEKYRNRIKQDEEDEPVTDEG</sequence>
<organism evidence="1 2">
    <name type="scientific">Nocardioides abyssi</name>
    <dbReference type="NCBI Taxonomy" id="3058370"/>
    <lineage>
        <taxon>Bacteria</taxon>
        <taxon>Bacillati</taxon>
        <taxon>Actinomycetota</taxon>
        <taxon>Actinomycetes</taxon>
        <taxon>Propionibacteriales</taxon>
        <taxon>Nocardioidaceae</taxon>
        <taxon>Nocardioides</taxon>
    </lineage>
</organism>
<evidence type="ECO:0000313" key="2">
    <source>
        <dbReference type="Proteomes" id="UP001168537"/>
    </source>
</evidence>
<gene>
    <name evidence="1" type="ORF">QWY29_16405</name>
</gene>
<reference evidence="1" key="1">
    <citation type="submission" date="2023-06" db="EMBL/GenBank/DDBJ databases">
        <title>Draft genome sequence of Nocardioides sp. SOB72.</title>
        <authorList>
            <person name="Zhang G."/>
        </authorList>
    </citation>
    <scope>NUCLEOTIDE SEQUENCE</scope>
    <source>
        <strain evidence="1">SOB72</strain>
    </source>
</reference>
<dbReference type="RefSeq" id="WP_300962109.1">
    <property type="nucleotide sequence ID" value="NZ_JAUHJR010000008.1"/>
</dbReference>
<dbReference type="Proteomes" id="UP001168537">
    <property type="component" value="Unassembled WGS sequence"/>
</dbReference>
<evidence type="ECO:0000313" key="1">
    <source>
        <dbReference type="EMBL" id="MDN4162952.1"/>
    </source>
</evidence>
<accession>A0ABT8EXN6</accession>
<name>A0ABT8EXN6_9ACTN</name>
<comment type="caution">
    <text evidence="1">The sequence shown here is derived from an EMBL/GenBank/DDBJ whole genome shotgun (WGS) entry which is preliminary data.</text>
</comment>
<keyword evidence="2" id="KW-1185">Reference proteome</keyword>
<protein>
    <submittedName>
        <fullName evidence="1">Uncharacterized protein</fullName>
    </submittedName>
</protein>